<dbReference type="OrthoDB" id="2966368at2"/>
<comment type="caution">
    <text evidence="3">The sequence shown here is derived from an EMBL/GenBank/DDBJ whole genome shotgun (WGS) entry which is preliminary data.</text>
</comment>
<dbReference type="CDD" id="cd00118">
    <property type="entry name" value="LysM"/>
    <property type="match status" value="1"/>
</dbReference>
<feature type="region of interest" description="Disordered" evidence="1">
    <location>
        <begin position="175"/>
        <end position="195"/>
    </location>
</feature>
<dbReference type="InterPro" id="IPR036779">
    <property type="entry name" value="LysM_dom_sf"/>
</dbReference>
<evidence type="ECO:0000313" key="4">
    <source>
        <dbReference type="Proteomes" id="UP000293142"/>
    </source>
</evidence>
<dbReference type="EMBL" id="SIRE01000002">
    <property type="protein sequence ID" value="TBL81644.1"/>
    <property type="molecule type" value="Genomic_DNA"/>
</dbReference>
<dbReference type="RefSeq" id="WP_131011432.1">
    <property type="nucleotide sequence ID" value="NZ_SIRE01000002.1"/>
</dbReference>
<evidence type="ECO:0000313" key="3">
    <source>
        <dbReference type="EMBL" id="TBL81644.1"/>
    </source>
</evidence>
<dbReference type="SMART" id="SM00257">
    <property type="entry name" value="LysM"/>
    <property type="match status" value="1"/>
</dbReference>
<dbReference type="AlphaFoldDB" id="A0A4Q9DX10"/>
<protein>
    <submittedName>
        <fullName evidence="3">LysM peptidoglycan-binding domain-containing protein</fullName>
    </submittedName>
</protein>
<accession>A0A4Q9DX10</accession>
<evidence type="ECO:0000256" key="1">
    <source>
        <dbReference type="SAM" id="MobiDB-lite"/>
    </source>
</evidence>
<dbReference type="PROSITE" id="PS51782">
    <property type="entry name" value="LYSM"/>
    <property type="match status" value="1"/>
</dbReference>
<dbReference type="Pfam" id="PF20918">
    <property type="entry name" value="SPOCS_spoVID-N"/>
    <property type="match status" value="1"/>
</dbReference>
<reference evidence="3 4" key="1">
    <citation type="submission" date="2019-02" db="EMBL/GenBank/DDBJ databases">
        <title>Paenibacillus sp. nov., isolated from surface-sterilized tissue of Thalictrum simplex L.</title>
        <authorList>
            <person name="Tuo L."/>
        </authorList>
    </citation>
    <scope>NUCLEOTIDE SEQUENCE [LARGE SCALE GENOMIC DNA]</scope>
    <source>
        <strain evidence="3 4">N2SHLJ1</strain>
    </source>
</reference>
<dbReference type="InterPro" id="IPR048862">
    <property type="entry name" value="SPOCS_spoVID_N"/>
</dbReference>
<keyword evidence="4" id="KW-1185">Reference proteome</keyword>
<evidence type="ECO:0000259" key="2">
    <source>
        <dbReference type="PROSITE" id="PS51782"/>
    </source>
</evidence>
<feature type="region of interest" description="Disordered" evidence="1">
    <location>
        <begin position="268"/>
        <end position="292"/>
    </location>
</feature>
<dbReference type="Gene3D" id="3.10.350.10">
    <property type="entry name" value="LysM domain"/>
    <property type="match status" value="1"/>
</dbReference>
<dbReference type="SUPFAM" id="SSF54106">
    <property type="entry name" value="LysM domain"/>
    <property type="match status" value="1"/>
</dbReference>
<name>A0A4Q9DX10_9BACL</name>
<dbReference type="InterPro" id="IPR018392">
    <property type="entry name" value="LysM"/>
</dbReference>
<sequence length="364" mass="40624">MVSEHHHGLRFDIYERVHLPEGILGIKELDEVELVPHIQVMQQGEEAVLRGNLLLNGSYVDEQNTANRTLEHLIPVEITLPLNRVGNVGEITVDIENFDVDLLSTRSLNVTGVLSLNGIDAREAQPDIWQQSEEEVIFIHEAEERLTAAAPQQPAQQQIRAEEPTYSGFFPGMVPGQQEAAEEPKEPEAEAAEEEANMEYELDPEEQEDSLFHVSAAVVEVVPNGANNASPDQQAVYSEEKKEMKIAFGSKGGQEAEEQKVYGLKSLIHAPGSSPSDTNRKQAVPEQAASEAPSADALEWKKVLLSSVSDQQQFRKLRMYIVQKDETLESIAKRYELNPREIAIFNRLTEHQVNVGQVVRIPVK</sequence>
<proteinExistence type="predicted"/>
<dbReference type="Pfam" id="PF01476">
    <property type="entry name" value="LysM"/>
    <property type="match status" value="1"/>
</dbReference>
<gene>
    <name evidence="3" type="ORF">EYB31_01185</name>
</gene>
<organism evidence="3 4">
    <name type="scientific">Paenibacillus thalictri</name>
    <dbReference type="NCBI Taxonomy" id="2527873"/>
    <lineage>
        <taxon>Bacteria</taxon>
        <taxon>Bacillati</taxon>
        <taxon>Bacillota</taxon>
        <taxon>Bacilli</taxon>
        <taxon>Bacillales</taxon>
        <taxon>Paenibacillaceae</taxon>
        <taxon>Paenibacillus</taxon>
    </lineage>
</organism>
<feature type="domain" description="LysM" evidence="2">
    <location>
        <begin position="318"/>
        <end position="361"/>
    </location>
</feature>
<dbReference type="Proteomes" id="UP000293142">
    <property type="component" value="Unassembled WGS sequence"/>
</dbReference>